<feature type="region of interest" description="Disordered" evidence="5">
    <location>
        <begin position="1"/>
        <end position="35"/>
    </location>
</feature>
<keyword evidence="4 6" id="KW-0472">Membrane</keyword>
<dbReference type="InterPro" id="IPR026841">
    <property type="entry name" value="Aur1/Ipt1"/>
</dbReference>
<evidence type="ECO:0000256" key="6">
    <source>
        <dbReference type="SAM" id="Phobius"/>
    </source>
</evidence>
<reference evidence="8" key="1">
    <citation type="submission" date="2021-01" db="EMBL/GenBank/DDBJ databases">
        <title>KCTC 19127 draft genome.</title>
        <authorList>
            <person name="An D."/>
        </authorList>
    </citation>
    <scope>NUCLEOTIDE SEQUENCE</scope>
    <source>
        <strain evidence="8">KCTC 19127</strain>
    </source>
</reference>
<evidence type="ECO:0000256" key="4">
    <source>
        <dbReference type="ARBA" id="ARBA00023136"/>
    </source>
</evidence>
<name>A0A938YPZ8_9ACTN</name>
<feature type="transmembrane region" description="Helical" evidence="6">
    <location>
        <begin position="241"/>
        <end position="259"/>
    </location>
</feature>
<dbReference type="AlphaFoldDB" id="A0A938YPZ8"/>
<evidence type="ECO:0000259" key="7">
    <source>
        <dbReference type="Pfam" id="PF14378"/>
    </source>
</evidence>
<evidence type="ECO:0000256" key="1">
    <source>
        <dbReference type="ARBA" id="ARBA00004141"/>
    </source>
</evidence>
<comment type="caution">
    <text evidence="8">The sequence shown here is derived from an EMBL/GenBank/DDBJ whole genome shotgun (WGS) entry which is preliminary data.</text>
</comment>
<feature type="transmembrane region" description="Helical" evidence="6">
    <location>
        <begin position="151"/>
        <end position="169"/>
    </location>
</feature>
<feature type="transmembrane region" description="Helical" evidence="6">
    <location>
        <begin position="217"/>
        <end position="236"/>
    </location>
</feature>
<evidence type="ECO:0000256" key="3">
    <source>
        <dbReference type="ARBA" id="ARBA00022989"/>
    </source>
</evidence>
<accession>A0A938YPZ8</accession>
<keyword evidence="3 6" id="KW-1133">Transmembrane helix</keyword>
<evidence type="ECO:0000313" key="8">
    <source>
        <dbReference type="EMBL" id="MBM9476845.1"/>
    </source>
</evidence>
<evidence type="ECO:0000256" key="2">
    <source>
        <dbReference type="ARBA" id="ARBA00022692"/>
    </source>
</evidence>
<dbReference type="InterPro" id="IPR036938">
    <property type="entry name" value="PAP2/HPO_sf"/>
</dbReference>
<sequence>MRPPSSGPATASSRPRVRAAATDAPAVPPRRNGAGRGRSPLAELLVSLLPFSAVLGAYAVAQWVNSGLNADPVAGRPNGLGFPLRVTEPIAADRWLFGRVPTPWLQERLYPDGAAHWWDALVAPVYSSHFVVIPVVGAVLWFRHRDRFRPWVWSVFLLVATGVVLYIVYPMAPPWMAARDGYLEPVQRLSGLGWRVLGLDFLDTVQSRGQQQGNTVAAMPSLHAGAATLVAAFFWAGRGPLARLLLLAYPLAMAFALVLTGEHYVVDALVGILLAVLAVLTVTWSGRRVARRSGTTRT</sequence>
<dbReference type="PANTHER" id="PTHR31310">
    <property type="match status" value="1"/>
</dbReference>
<feature type="domain" description="Inositolphosphotransferase Aur1/Ipt1" evidence="7">
    <location>
        <begin position="92"/>
        <end position="280"/>
    </location>
</feature>
<dbReference type="InterPro" id="IPR052185">
    <property type="entry name" value="IPC_Synthase-Related"/>
</dbReference>
<dbReference type="PANTHER" id="PTHR31310:SF7">
    <property type="entry name" value="PA-PHOSPHATASE RELATED-FAMILY PROTEIN DDB_G0268928"/>
    <property type="match status" value="1"/>
</dbReference>
<proteinExistence type="predicted"/>
<dbReference type="Gene3D" id="1.20.144.10">
    <property type="entry name" value="Phosphatidic acid phosphatase type 2/haloperoxidase"/>
    <property type="match status" value="1"/>
</dbReference>
<dbReference type="EMBL" id="JAERWL010000008">
    <property type="protein sequence ID" value="MBM9476845.1"/>
    <property type="molecule type" value="Genomic_DNA"/>
</dbReference>
<dbReference type="GO" id="GO:0016020">
    <property type="term" value="C:membrane"/>
    <property type="evidence" value="ECO:0007669"/>
    <property type="project" value="UniProtKB-SubCell"/>
</dbReference>
<dbReference type="CDD" id="cd03386">
    <property type="entry name" value="PAP2_Aur1_like"/>
    <property type="match status" value="1"/>
</dbReference>
<gene>
    <name evidence="8" type="ORF">JL107_10340</name>
</gene>
<dbReference type="Proteomes" id="UP000663801">
    <property type="component" value="Unassembled WGS sequence"/>
</dbReference>
<evidence type="ECO:0000313" key="9">
    <source>
        <dbReference type="Proteomes" id="UP000663801"/>
    </source>
</evidence>
<dbReference type="RefSeq" id="WP_205256940.1">
    <property type="nucleotide sequence ID" value="NZ_BAAAPV010000004.1"/>
</dbReference>
<organism evidence="8 9">
    <name type="scientific">Nakamurella flavida</name>
    <dbReference type="NCBI Taxonomy" id="363630"/>
    <lineage>
        <taxon>Bacteria</taxon>
        <taxon>Bacillati</taxon>
        <taxon>Actinomycetota</taxon>
        <taxon>Actinomycetes</taxon>
        <taxon>Nakamurellales</taxon>
        <taxon>Nakamurellaceae</taxon>
        <taxon>Nakamurella</taxon>
    </lineage>
</organism>
<protein>
    <submittedName>
        <fullName evidence="8">Phosphatase PAP2 family protein</fullName>
    </submittedName>
</protein>
<comment type="subcellular location">
    <subcellularLocation>
        <location evidence="1">Membrane</location>
        <topology evidence="1">Multi-pass membrane protein</topology>
    </subcellularLocation>
</comment>
<evidence type="ECO:0000256" key="5">
    <source>
        <dbReference type="SAM" id="MobiDB-lite"/>
    </source>
</evidence>
<feature type="transmembrane region" description="Helical" evidence="6">
    <location>
        <begin position="121"/>
        <end position="142"/>
    </location>
</feature>
<dbReference type="Pfam" id="PF14378">
    <property type="entry name" value="PAP2_3"/>
    <property type="match status" value="1"/>
</dbReference>
<keyword evidence="2 6" id="KW-0812">Transmembrane</keyword>
<feature type="transmembrane region" description="Helical" evidence="6">
    <location>
        <begin position="265"/>
        <end position="284"/>
    </location>
</feature>
<dbReference type="SUPFAM" id="SSF48317">
    <property type="entry name" value="Acid phosphatase/Vanadium-dependent haloperoxidase"/>
    <property type="match status" value="1"/>
</dbReference>
<keyword evidence="9" id="KW-1185">Reference proteome</keyword>
<feature type="transmembrane region" description="Helical" evidence="6">
    <location>
        <begin position="41"/>
        <end position="61"/>
    </location>
</feature>